<dbReference type="EMBL" id="JAVDYB010000001">
    <property type="protein sequence ID" value="MDR7273307.1"/>
    <property type="molecule type" value="Genomic_DNA"/>
</dbReference>
<protein>
    <submittedName>
        <fullName evidence="2">Uncharacterized protein</fullName>
    </submittedName>
</protein>
<evidence type="ECO:0000313" key="3">
    <source>
        <dbReference type="Proteomes" id="UP001183643"/>
    </source>
</evidence>
<accession>A0AAE3YI11</accession>
<reference evidence="2" key="1">
    <citation type="submission" date="2023-07" db="EMBL/GenBank/DDBJ databases">
        <title>Sequencing the genomes of 1000 actinobacteria strains.</title>
        <authorList>
            <person name="Klenk H.-P."/>
        </authorList>
    </citation>
    <scope>NUCLEOTIDE SEQUENCE</scope>
    <source>
        <strain evidence="2">DSM 44707</strain>
    </source>
</reference>
<dbReference type="RefSeq" id="WP_310361532.1">
    <property type="nucleotide sequence ID" value="NZ_JAVDYB010000001.1"/>
</dbReference>
<comment type="caution">
    <text evidence="2">The sequence shown here is derived from an EMBL/GenBank/DDBJ whole genome shotgun (WGS) entry which is preliminary data.</text>
</comment>
<feature type="signal peptide" evidence="1">
    <location>
        <begin position="1"/>
        <end position="32"/>
    </location>
</feature>
<sequence length="59" mass="5854">MHTHHRRPRAGSVLAAALIGLACALTVTTAPAAAKHCQTCEDKDAPLPGGHTPGSGTAG</sequence>
<organism evidence="2 3">
    <name type="scientific">Catenuloplanes atrovinosus</name>
    <dbReference type="NCBI Taxonomy" id="137266"/>
    <lineage>
        <taxon>Bacteria</taxon>
        <taxon>Bacillati</taxon>
        <taxon>Actinomycetota</taxon>
        <taxon>Actinomycetes</taxon>
        <taxon>Micromonosporales</taxon>
        <taxon>Micromonosporaceae</taxon>
        <taxon>Catenuloplanes</taxon>
    </lineage>
</organism>
<evidence type="ECO:0000313" key="2">
    <source>
        <dbReference type="EMBL" id="MDR7273307.1"/>
    </source>
</evidence>
<gene>
    <name evidence="2" type="ORF">J2S41_000085</name>
</gene>
<dbReference type="PROSITE" id="PS51257">
    <property type="entry name" value="PROKAR_LIPOPROTEIN"/>
    <property type="match status" value="1"/>
</dbReference>
<keyword evidence="3" id="KW-1185">Reference proteome</keyword>
<feature type="chain" id="PRO_5042140264" evidence="1">
    <location>
        <begin position="33"/>
        <end position="59"/>
    </location>
</feature>
<dbReference type="AlphaFoldDB" id="A0AAE3YI11"/>
<keyword evidence="1" id="KW-0732">Signal</keyword>
<name>A0AAE3YI11_9ACTN</name>
<dbReference type="Proteomes" id="UP001183643">
    <property type="component" value="Unassembled WGS sequence"/>
</dbReference>
<proteinExistence type="predicted"/>
<evidence type="ECO:0000256" key="1">
    <source>
        <dbReference type="SAM" id="SignalP"/>
    </source>
</evidence>